<dbReference type="InterPro" id="IPR058245">
    <property type="entry name" value="NreC/VraR/RcsB-like_REC"/>
</dbReference>
<dbReference type="SUPFAM" id="SSF46894">
    <property type="entry name" value="C-terminal effector domain of the bipartite response regulators"/>
    <property type="match status" value="1"/>
</dbReference>
<reference evidence="7" key="1">
    <citation type="submission" date="2011-03" db="EMBL/GenBank/DDBJ databases">
        <authorList>
            <person name="Voget S."/>
            <person name="Streit W.R."/>
            <person name="Jaeger K.E."/>
            <person name="Daniel R."/>
        </authorList>
    </citation>
    <scope>NUCLEOTIDE SEQUENCE [LARGE SCALE GENOMIC DNA]</scope>
    <source>
        <strain evidence="7">PG1</strain>
    </source>
</reference>
<dbReference type="Pfam" id="PF00072">
    <property type="entry name" value="Response_reg"/>
    <property type="match status" value="1"/>
</dbReference>
<organism evidence="6 7">
    <name type="scientific">Burkholderia plantarii</name>
    <dbReference type="NCBI Taxonomy" id="41899"/>
    <lineage>
        <taxon>Bacteria</taxon>
        <taxon>Pseudomonadati</taxon>
        <taxon>Pseudomonadota</taxon>
        <taxon>Betaproteobacteria</taxon>
        <taxon>Burkholderiales</taxon>
        <taxon>Burkholderiaceae</taxon>
        <taxon>Burkholderia</taxon>
    </lineage>
</organism>
<dbReference type="CDD" id="cd17535">
    <property type="entry name" value="REC_NarL-like"/>
    <property type="match status" value="1"/>
</dbReference>
<dbReference type="Proteomes" id="UP000031838">
    <property type="component" value="Chromosome 1"/>
</dbReference>
<dbReference type="SMART" id="SM00421">
    <property type="entry name" value="HTH_LUXR"/>
    <property type="match status" value="1"/>
</dbReference>
<dbReference type="HOGENOM" id="CLU_000445_90_1_4"/>
<dbReference type="PROSITE" id="PS00622">
    <property type="entry name" value="HTH_LUXR_1"/>
    <property type="match status" value="1"/>
</dbReference>
<feature type="domain" description="Response regulatory" evidence="5">
    <location>
        <begin position="32"/>
        <end position="153"/>
    </location>
</feature>
<dbReference type="Gene3D" id="3.40.50.2300">
    <property type="match status" value="1"/>
</dbReference>
<keyword evidence="1 3" id="KW-0597">Phosphoprotein</keyword>
<evidence type="ECO:0000259" key="5">
    <source>
        <dbReference type="PROSITE" id="PS50110"/>
    </source>
</evidence>
<evidence type="ECO:0000313" key="6">
    <source>
        <dbReference type="EMBL" id="AJK45921.1"/>
    </source>
</evidence>
<dbReference type="InterPro" id="IPR011006">
    <property type="entry name" value="CheY-like_superfamily"/>
</dbReference>
<dbReference type="AlphaFoldDB" id="A0A0B6S126"/>
<dbReference type="InterPro" id="IPR036388">
    <property type="entry name" value="WH-like_DNA-bd_sf"/>
</dbReference>
<accession>A0A0B6S126</accession>
<dbReference type="SUPFAM" id="SSF52172">
    <property type="entry name" value="CheY-like"/>
    <property type="match status" value="1"/>
</dbReference>
<evidence type="ECO:0000256" key="2">
    <source>
        <dbReference type="ARBA" id="ARBA00023125"/>
    </source>
</evidence>
<dbReference type="PROSITE" id="PS50043">
    <property type="entry name" value="HTH_LUXR_2"/>
    <property type="match status" value="1"/>
</dbReference>
<feature type="domain" description="HTH luxR-type" evidence="4">
    <location>
        <begin position="168"/>
        <end position="233"/>
    </location>
</feature>
<name>A0A0B6S126_BURPL</name>
<evidence type="ECO:0000313" key="7">
    <source>
        <dbReference type="Proteomes" id="UP000031838"/>
    </source>
</evidence>
<evidence type="ECO:0000256" key="3">
    <source>
        <dbReference type="PROSITE-ProRule" id="PRU00169"/>
    </source>
</evidence>
<dbReference type="GO" id="GO:0006355">
    <property type="term" value="P:regulation of DNA-templated transcription"/>
    <property type="evidence" value="ECO:0007669"/>
    <property type="project" value="InterPro"/>
</dbReference>
<dbReference type="InterPro" id="IPR001789">
    <property type="entry name" value="Sig_transdc_resp-reg_receiver"/>
</dbReference>
<dbReference type="KEGG" id="bgp:BGL_1c14050"/>
<proteinExistence type="predicted"/>
<dbReference type="Pfam" id="PF00196">
    <property type="entry name" value="GerE"/>
    <property type="match status" value="1"/>
</dbReference>
<dbReference type="PRINTS" id="PR00038">
    <property type="entry name" value="HTHLUXR"/>
</dbReference>
<dbReference type="GO" id="GO:0000160">
    <property type="term" value="P:phosphorelay signal transduction system"/>
    <property type="evidence" value="ECO:0007669"/>
    <property type="project" value="InterPro"/>
</dbReference>
<reference evidence="6 7" key="2">
    <citation type="journal article" date="2016" name="Appl. Microbiol. Biotechnol.">
        <title>Mutations improving production and secretion of extracellular lipase by Burkholderia glumae PG1.</title>
        <authorList>
            <person name="Knapp A."/>
            <person name="Voget S."/>
            <person name="Gao R."/>
            <person name="Zaburannyi N."/>
            <person name="Krysciak D."/>
            <person name="Breuer M."/>
            <person name="Hauer B."/>
            <person name="Streit W.R."/>
            <person name="Muller R."/>
            <person name="Daniel R."/>
            <person name="Jaeger K.E."/>
        </authorList>
    </citation>
    <scope>NUCLEOTIDE SEQUENCE [LARGE SCALE GENOMIC DNA]</scope>
    <source>
        <strain evidence="6 7">PG1</strain>
    </source>
</reference>
<dbReference type="SMART" id="SM00448">
    <property type="entry name" value="REC"/>
    <property type="match status" value="1"/>
</dbReference>
<feature type="modified residue" description="4-aspartylphosphate" evidence="3">
    <location>
        <position position="83"/>
    </location>
</feature>
<evidence type="ECO:0000259" key="4">
    <source>
        <dbReference type="PROSITE" id="PS50043"/>
    </source>
</evidence>
<dbReference type="GO" id="GO:0003677">
    <property type="term" value="F:DNA binding"/>
    <property type="evidence" value="ECO:0007669"/>
    <property type="project" value="UniProtKB-KW"/>
</dbReference>
<keyword evidence="2" id="KW-0238">DNA-binding</keyword>
<keyword evidence="7" id="KW-1185">Reference proteome</keyword>
<dbReference type="InterPro" id="IPR039420">
    <property type="entry name" value="WalR-like"/>
</dbReference>
<gene>
    <name evidence="6" type="ORF">BGL_1c14050</name>
</gene>
<dbReference type="PANTHER" id="PTHR43214">
    <property type="entry name" value="TWO-COMPONENT RESPONSE REGULATOR"/>
    <property type="match status" value="1"/>
</dbReference>
<protein>
    <submittedName>
        <fullName evidence="6">Two component transcriptional regulator, LuxR family protein</fullName>
    </submittedName>
</protein>
<sequence length="238" mass="25746">MAARPPAARRGTAFTDESPIMTLSPSINRRIRVALADDHPLIAAAMTKLLSETPSITVVHVSHSGAELLQQLRADPCELIITDLSMGTSDQADHDGLKLVSALRKNWPSARVIVYTALNHPALAQRLLHLGAHAVVCKEDSLDELLAAVDQVAVPGNTYLSRQLRGTAPVPASALTPRELEVLRHIGCGLSVVDISRRMFVTVSTVSTHKRNAMDKLNIRSTVELIQYIHAAGLANLR</sequence>
<dbReference type="InterPro" id="IPR000792">
    <property type="entry name" value="Tscrpt_reg_LuxR_C"/>
</dbReference>
<dbReference type="Gene3D" id="1.10.10.10">
    <property type="entry name" value="Winged helix-like DNA-binding domain superfamily/Winged helix DNA-binding domain"/>
    <property type="match status" value="1"/>
</dbReference>
<evidence type="ECO:0000256" key="1">
    <source>
        <dbReference type="ARBA" id="ARBA00022553"/>
    </source>
</evidence>
<dbReference type="CDD" id="cd06170">
    <property type="entry name" value="LuxR_C_like"/>
    <property type="match status" value="1"/>
</dbReference>
<dbReference type="InterPro" id="IPR016032">
    <property type="entry name" value="Sig_transdc_resp-reg_C-effctor"/>
</dbReference>
<dbReference type="PANTHER" id="PTHR43214:SF17">
    <property type="entry name" value="TRANSCRIPTIONAL REGULATORY PROTEIN RCSB"/>
    <property type="match status" value="1"/>
</dbReference>
<dbReference type="PROSITE" id="PS50110">
    <property type="entry name" value="RESPONSE_REGULATORY"/>
    <property type="match status" value="1"/>
</dbReference>
<dbReference type="EMBL" id="CP002580">
    <property type="protein sequence ID" value="AJK45921.1"/>
    <property type="molecule type" value="Genomic_DNA"/>
</dbReference>